<accession>X0RHN8</accession>
<reference evidence="1" key="1">
    <citation type="journal article" date="2014" name="Front. Microbiol.">
        <title>High frequency of phylogenetically diverse reductive dehalogenase-homologous genes in deep subseafloor sedimentary metagenomes.</title>
        <authorList>
            <person name="Kawai M."/>
            <person name="Futagami T."/>
            <person name="Toyoda A."/>
            <person name="Takaki Y."/>
            <person name="Nishi S."/>
            <person name="Hori S."/>
            <person name="Arai W."/>
            <person name="Tsubouchi T."/>
            <person name="Morono Y."/>
            <person name="Uchiyama I."/>
            <person name="Ito T."/>
            <person name="Fujiyama A."/>
            <person name="Inagaki F."/>
            <person name="Takami H."/>
        </authorList>
    </citation>
    <scope>NUCLEOTIDE SEQUENCE</scope>
    <source>
        <strain evidence="1">Expedition CK06-06</strain>
    </source>
</reference>
<feature type="non-terminal residue" evidence="1">
    <location>
        <position position="84"/>
    </location>
</feature>
<organism evidence="1">
    <name type="scientific">marine sediment metagenome</name>
    <dbReference type="NCBI Taxonomy" id="412755"/>
    <lineage>
        <taxon>unclassified sequences</taxon>
        <taxon>metagenomes</taxon>
        <taxon>ecological metagenomes</taxon>
    </lineage>
</organism>
<gene>
    <name evidence="1" type="ORF">S01H1_09955</name>
</gene>
<name>X0RHN8_9ZZZZ</name>
<comment type="caution">
    <text evidence="1">The sequence shown here is derived from an EMBL/GenBank/DDBJ whole genome shotgun (WGS) entry which is preliminary data.</text>
</comment>
<protein>
    <recommendedName>
        <fullName evidence="2">Acetyl xylan esterase domain-containing protein</fullName>
    </recommendedName>
</protein>
<dbReference type="EMBL" id="BARS01005084">
    <property type="protein sequence ID" value="GAF68374.1"/>
    <property type="molecule type" value="Genomic_DNA"/>
</dbReference>
<dbReference type="AlphaFoldDB" id="X0RHN8"/>
<proteinExistence type="predicted"/>
<evidence type="ECO:0008006" key="2">
    <source>
        <dbReference type="Google" id="ProtNLM"/>
    </source>
</evidence>
<evidence type="ECO:0000313" key="1">
    <source>
        <dbReference type="EMBL" id="GAF68374.1"/>
    </source>
</evidence>
<sequence>MQFYFNGFQDQDRKTIDIEYFDPTLNEVIQYNRSINIIKPVNSNVEKYPVVIIIHGELVDSNTMANLKLEYLHNDYMVILLDVE</sequence>